<dbReference type="Pfam" id="PF13772">
    <property type="entry name" value="AIG2_2"/>
    <property type="match status" value="1"/>
</dbReference>
<dbReference type="SUPFAM" id="SSF110857">
    <property type="entry name" value="Gamma-glutamyl cyclotransferase-like"/>
    <property type="match status" value="1"/>
</dbReference>
<dbReference type="CDD" id="cd06661">
    <property type="entry name" value="GGCT_like"/>
    <property type="match status" value="1"/>
</dbReference>
<comment type="caution">
    <text evidence="5">The sequence shown here is derived from an EMBL/GenBank/DDBJ whole genome shotgun (WGS) entry which is preliminary data.</text>
</comment>
<reference evidence="5 6" key="1">
    <citation type="journal article" date="2021" name="BMC Biol.">
        <title>Horizontally acquired antibacterial genes associated with adaptive radiation of ladybird beetles.</title>
        <authorList>
            <person name="Li H.S."/>
            <person name="Tang X.F."/>
            <person name="Huang Y.H."/>
            <person name="Xu Z.Y."/>
            <person name="Chen M.L."/>
            <person name="Du X.Y."/>
            <person name="Qiu B.Y."/>
            <person name="Chen P.T."/>
            <person name="Zhang W."/>
            <person name="Slipinski A."/>
            <person name="Escalona H.E."/>
            <person name="Waterhouse R.M."/>
            <person name="Zwick A."/>
            <person name="Pang H."/>
        </authorList>
    </citation>
    <scope>NUCLEOTIDE SEQUENCE [LARGE SCALE GENOMIC DNA]</scope>
    <source>
        <strain evidence="5">SYSU2018</strain>
    </source>
</reference>
<evidence type="ECO:0000313" key="6">
    <source>
        <dbReference type="Proteomes" id="UP001516400"/>
    </source>
</evidence>
<feature type="binding site" evidence="4">
    <location>
        <position position="153"/>
    </location>
    <ligand>
        <name>substrate</name>
    </ligand>
</feature>
<sequence length="196" mass="22468">MCWNIVTFLQCTFLFRDLNMNGKFLYFAYGSNLLEKRIHIQNPSAVRAGIAKLKDYTLDFNTYSKRWKGAAATIVKKKGGHVWGALWTLDNKHMETLDSQEGVPYNLYKALTIEVECPNGETKTCRVYEQTNVPESVEKIEDIPDDRKPSYIYLKTIQDGAKESGLPEDYQKFLQRIPNNGYKGEVDIGLDLNIVN</sequence>
<dbReference type="EC" id="4.3.2.9" evidence="1"/>
<keyword evidence="2" id="KW-0456">Lyase</keyword>
<keyword evidence="6" id="KW-1185">Reference proteome</keyword>
<evidence type="ECO:0000256" key="2">
    <source>
        <dbReference type="ARBA" id="ARBA00023239"/>
    </source>
</evidence>
<evidence type="ECO:0000256" key="4">
    <source>
        <dbReference type="PIRSR" id="PIRSR617939-2"/>
    </source>
</evidence>
<gene>
    <name evidence="5" type="ORF">HHI36_007874</name>
</gene>
<evidence type="ECO:0000313" key="5">
    <source>
        <dbReference type="EMBL" id="KAL3268774.1"/>
    </source>
</evidence>
<dbReference type="GO" id="GO:0003839">
    <property type="term" value="F:gamma-glutamylcyclotransferase activity"/>
    <property type="evidence" value="ECO:0007669"/>
    <property type="project" value="UniProtKB-EC"/>
</dbReference>
<protein>
    <recommendedName>
        <fullName evidence="1">gamma-glutamylcyclotransferase</fullName>
        <ecNumber evidence="1">4.3.2.9</ecNumber>
    </recommendedName>
</protein>
<dbReference type="InterPro" id="IPR017939">
    <property type="entry name" value="G-Glutamylcylcotransferase"/>
</dbReference>
<feature type="active site" description="Proton acceptor" evidence="3">
    <location>
        <position position="101"/>
    </location>
</feature>
<dbReference type="PANTHER" id="PTHR12935">
    <property type="entry name" value="GAMMA-GLUTAMYLCYCLOTRANSFERASE"/>
    <property type="match status" value="1"/>
</dbReference>
<evidence type="ECO:0000256" key="3">
    <source>
        <dbReference type="PIRSR" id="PIRSR617939-1"/>
    </source>
</evidence>
<evidence type="ECO:0000256" key="1">
    <source>
        <dbReference type="ARBA" id="ARBA00012346"/>
    </source>
</evidence>
<accession>A0ABD2MRA3</accession>
<dbReference type="PANTHER" id="PTHR12935:SF0">
    <property type="entry name" value="GAMMA-GLUTAMYLCYCLOTRANSFERASE"/>
    <property type="match status" value="1"/>
</dbReference>
<dbReference type="InterPro" id="IPR013024">
    <property type="entry name" value="GGCT-like"/>
</dbReference>
<dbReference type="Proteomes" id="UP001516400">
    <property type="component" value="Unassembled WGS sequence"/>
</dbReference>
<organism evidence="5 6">
    <name type="scientific">Cryptolaemus montrouzieri</name>
    <dbReference type="NCBI Taxonomy" id="559131"/>
    <lineage>
        <taxon>Eukaryota</taxon>
        <taxon>Metazoa</taxon>
        <taxon>Ecdysozoa</taxon>
        <taxon>Arthropoda</taxon>
        <taxon>Hexapoda</taxon>
        <taxon>Insecta</taxon>
        <taxon>Pterygota</taxon>
        <taxon>Neoptera</taxon>
        <taxon>Endopterygota</taxon>
        <taxon>Coleoptera</taxon>
        <taxon>Polyphaga</taxon>
        <taxon>Cucujiformia</taxon>
        <taxon>Coccinelloidea</taxon>
        <taxon>Coccinellidae</taxon>
        <taxon>Scymninae</taxon>
        <taxon>Scymnini</taxon>
        <taxon>Cryptolaemus</taxon>
    </lineage>
</organism>
<dbReference type="AlphaFoldDB" id="A0ABD2MRA3"/>
<proteinExistence type="predicted"/>
<name>A0ABD2MRA3_9CUCU</name>
<feature type="binding site" evidence="4">
    <location>
        <begin position="26"/>
        <end position="31"/>
    </location>
    <ligand>
        <name>substrate</name>
    </ligand>
</feature>
<dbReference type="InterPro" id="IPR036568">
    <property type="entry name" value="GGCT-like_sf"/>
</dbReference>
<dbReference type="EMBL" id="JABFTP020000021">
    <property type="protein sequence ID" value="KAL3268774.1"/>
    <property type="molecule type" value="Genomic_DNA"/>
</dbReference>
<dbReference type="Gene3D" id="3.10.490.10">
    <property type="entry name" value="Gamma-glutamyl cyclotransferase-like"/>
    <property type="match status" value="1"/>
</dbReference>